<comment type="catalytic activity">
    <reaction evidence="1">
        <text>N-terminal L-alanyl-[ribosomal protein bS18] + acetyl-CoA = N-terminal N(alpha)-acetyl-L-alanyl-[ribosomal protein bS18] + CoA + H(+)</text>
        <dbReference type="Rhea" id="RHEA:43756"/>
        <dbReference type="Rhea" id="RHEA-COMP:10676"/>
        <dbReference type="Rhea" id="RHEA-COMP:10677"/>
        <dbReference type="ChEBI" id="CHEBI:15378"/>
        <dbReference type="ChEBI" id="CHEBI:57287"/>
        <dbReference type="ChEBI" id="CHEBI:57288"/>
        <dbReference type="ChEBI" id="CHEBI:64718"/>
        <dbReference type="ChEBI" id="CHEBI:83683"/>
        <dbReference type="EC" id="2.3.1.266"/>
    </reaction>
</comment>
<dbReference type="CDD" id="cd04301">
    <property type="entry name" value="NAT_SF"/>
    <property type="match status" value="1"/>
</dbReference>
<dbReference type="GO" id="GO:0008999">
    <property type="term" value="F:protein-N-terminal-alanine acetyltransferase activity"/>
    <property type="evidence" value="ECO:0007669"/>
    <property type="project" value="UniProtKB-EC"/>
</dbReference>
<dbReference type="Gene3D" id="3.40.630.30">
    <property type="match status" value="1"/>
</dbReference>
<evidence type="ECO:0000259" key="2">
    <source>
        <dbReference type="PROSITE" id="PS51186"/>
    </source>
</evidence>
<keyword evidence="3" id="KW-0689">Ribosomal protein</keyword>
<dbReference type="PANTHER" id="PTHR47542:SF2">
    <property type="entry name" value="ACYL-COA N-ACYLTRANSFERASES (NAT) SUPERFAMILY PROTEIN"/>
    <property type="match status" value="1"/>
</dbReference>
<dbReference type="STRING" id="1423763.FC46_GL001062"/>
<accession>A0A0R1UCV1</accession>
<dbReference type="PANTHER" id="PTHR47542">
    <property type="entry name" value="ACYL-COA N-ACYLTRANSFERASES (NAT) SUPERFAMILY PROTEIN"/>
    <property type="match status" value="1"/>
</dbReference>
<dbReference type="GO" id="GO:0005840">
    <property type="term" value="C:ribosome"/>
    <property type="evidence" value="ECO:0007669"/>
    <property type="project" value="UniProtKB-KW"/>
</dbReference>
<reference evidence="3 4" key="1">
    <citation type="journal article" date="2015" name="Genome Announc.">
        <title>Expanding the biotechnology potential of lactobacilli through comparative genomics of 213 strains and associated genera.</title>
        <authorList>
            <person name="Sun Z."/>
            <person name="Harris H.M."/>
            <person name="McCann A."/>
            <person name="Guo C."/>
            <person name="Argimon S."/>
            <person name="Zhang W."/>
            <person name="Yang X."/>
            <person name="Jeffery I.B."/>
            <person name="Cooney J.C."/>
            <person name="Kagawa T.F."/>
            <person name="Liu W."/>
            <person name="Song Y."/>
            <person name="Salvetti E."/>
            <person name="Wrobel A."/>
            <person name="Rasinkangas P."/>
            <person name="Parkhill J."/>
            <person name="Rea M.C."/>
            <person name="O'Sullivan O."/>
            <person name="Ritari J."/>
            <person name="Douillard F.P."/>
            <person name="Paul Ross R."/>
            <person name="Yang R."/>
            <person name="Briner A.E."/>
            <person name="Felis G.E."/>
            <person name="de Vos W.M."/>
            <person name="Barrangou R."/>
            <person name="Klaenhammer T.R."/>
            <person name="Caufield P.W."/>
            <person name="Cui Y."/>
            <person name="Zhang H."/>
            <person name="O'Toole P.W."/>
        </authorList>
    </citation>
    <scope>NUCLEOTIDE SEQUENCE [LARGE SCALE GENOMIC DNA]</scope>
    <source>
        <strain evidence="3 4">DSM 16043</strain>
    </source>
</reference>
<dbReference type="EC" id="2.3.1.266" evidence="1"/>
<comment type="caution">
    <text evidence="3">The sequence shown here is derived from an EMBL/GenBank/DDBJ whole genome shotgun (WGS) entry which is preliminary data.</text>
</comment>
<dbReference type="NCBIfam" id="TIGR01575">
    <property type="entry name" value="rimI"/>
    <property type="match status" value="1"/>
</dbReference>
<comment type="similarity">
    <text evidence="1">Belongs to the acetyltransferase family. RimI subfamily.</text>
</comment>
<dbReference type="InterPro" id="IPR000182">
    <property type="entry name" value="GNAT_dom"/>
</dbReference>
<name>A0A0R1UCV1_9LACO</name>
<evidence type="ECO:0000256" key="1">
    <source>
        <dbReference type="RuleBase" id="RU363094"/>
    </source>
</evidence>
<feature type="domain" description="N-acetyltransferase" evidence="2">
    <location>
        <begin position="1"/>
        <end position="144"/>
    </location>
</feature>
<dbReference type="Pfam" id="PF00583">
    <property type="entry name" value="Acetyltransf_1"/>
    <property type="match status" value="1"/>
</dbReference>
<keyword evidence="3" id="KW-0687">Ribonucleoprotein</keyword>
<keyword evidence="1" id="KW-0963">Cytoplasm</keyword>
<keyword evidence="4" id="KW-1185">Reference proteome</keyword>
<evidence type="ECO:0000313" key="3">
    <source>
        <dbReference type="EMBL" id="KRL91231.1"/>
    </source>
</evidence>
<evidence type="ECO:0000313" key="4">
    <source>
        <dbReference type="Proteomes" id="UP000051036"/>
    </source>
</evidence>
<comment type="subcellular location">
    <subcellularLocation>
        <location evidence="1">Cytoplasm</location>
    </subcellularLocation>
</comment>
<dbReference type="Proteomes" id="UP000051036">
    <property type="component" value="Unassembled WGS sequence"/>
</dbReference>
<proteinExistence type="inferred from homology"/>
<keyword evidence="3" id="KW-0808">Transferase</keyword>
<comment type="function">
    <text evidence="1">Acetylates the N-terminal alanine of ribosomal protein bS18.</text>
</comment>
<dbReference type="SUPFAM" id="SSF55729">
    <property type="entry name" value="Acyl-CoA N-acyltransferases (Nat)"/>
    <property type="match status" value="1"/>
</dbReference>
<dbReference type="AlphaFoldDB" id="A0A0R1UCV1"/>
<organism evidence="3 4">
    <name type="scientific">Lactobacillus kalixensis DSM 16043</name>
    <dbReference type="NCBI Taxonomy" id="1423763"/>
    <lineage>
        <taxon>Bacteria</taxon>
        <taxon>Bacillati</taxon>
        <taxon>Bacillota</taxon>
        <taxon>Bacilli</taxon>
        <taxon>Lactobacillales</taxon>
        <taxon>Lactobacillaceae</taxon>
        <taxon>Lactobacillus</taxon>
    </lineage>
</organism>
<gene>
    <name evidence="3" type="ORF">FC46_GL001062</name>
</gene>
<sequence length="152" mass="17528">MQATDNNNSDLLDLEREVYKGEMPWSSFSFKTELQKTKNSLYVVVYQASTLVGFIGARFLTREAHITNIAVSPVFQGRGIGTFLLNLMIQKARDNKCECISLEVRIDNDRAKKLYSDLGFEATFIRKNYYQDDVDAVNMVCWLMPHKLKERS</sequence>
<dbReference type="GO" id="GO:0005737">
    <property type="term" value="C:cytoplasm"/>
    <property type="evidence" value="ECO:0007669"/>
    <property type="project" value="UniProtKB-SubCell"/>
</dbReference>
<dbReference type="InterPro" id="IPR006464">
    <property type="entry name" value="AcTrfase_RimI/Ard1"/>
</dbReference>
<dbReference type="PATRIC" id="fig|1423763.3.peg.1078"/>
<dbReference type="InterPro" id="IPR016181">
    <property type="entry name" value="Acyl_CoA_acyltransferase"/>
</dbReference>
<dbReference type="PROSITE" id="PS51186">
    <property type="entry name" value="GNAT"/>
    <property type="match status" value="1"/>
</dbReference>
<dbReference type="EMBL" id="AZFM01000003">
    <property type="protein sequence ID" value="KRL91231.1"/>
    <property type="molecule type" value="Genomic_DNA"/>
</dbReference>
<protein>
    <recommendedName>
        <fullName evidence="1">[Ribosomal protein bS18]-alanine N-acetyltransferase</fullName>
        <ecNumber evidence="1">2.3.1.266</ecNumber>
    </recommendedName>
</protein>